<sequence length="262" mass="28293">MDETGIVLGQKPMKVLSRSGKTISAHCYRLGWTSIGNDWSDTRDLCESLNASLLELTNQPEYNFIRNWLKAMAPQLPTNPITTTTTASTAPVTNTDSLVTKHNILPSFTSKWTSTWTSGSASETSYTYVTCYVAPSQTSTNAAGTVGKTIGVTDTEVALTTTPVPHRSKDCDEFDPSTHPDMAIIPASIGLTAMVVLALSMIGIVILDVGALKRDTKKLIRNVRHACKKVKSGRVHSETGTAHGRKAAGRKDPELEELSEKA</sequence>
<dbReference type="Proteomes" id="UP001208570">
    <property type="component" value="Unassembled WGS sequence"/>
</dbReference>
<keyword evidence="4" id="KW-1185">Reference proteome</keyword>
<feature type="region of interest" description="Disordered" evidence="1">
    <location>
        <begin position="231"/>
        <end position="262"/>
    </location>
</feature>
<name>A0AAD9MUG3_9ANNE</name>
<feature type="compositionally biased region" description="Basic and acidic residues" evidence="1">
    <location>
        <begin position="249"/>
        <end position="262"/>
    </location>
</feature>
<dbReference type="InterPro" id="IPR016186">
    <property type="entry name" value="C-type_lectin-like/link_sf"/>
</dbReference>
<accession>A0AAD9MUG3</accession>
<reference evidence="3" key="1">
    <citation type="journal article" date="2023" name="Mol. Biol. Evol.">
        <title>Third-Generation Sequencing Reveals the Adaptive Role of the Epigenome in Three Deep-Sea Polychaetes.</title>
        <authorList>
            <person name="Perez M."/>
            <person name="Aroh O."/>
            <person name="Sun Y."/>
            <person name="Lan Y."/>
            <person name="Juniper S.K."/>
            <person name="Young C.R."/>
            <person name="Angers B."/>
            <person name="Qian P.Y."/>
        </authorList>
    </citation>
    <scope>NUCLEOTIDE SEQUENCE</scope>
    <source>
        <strain evidence="3">P08H-3</strain>
    </source>
</reference>
<evidence type="ECO:0000313" key="3">
    <source>
        <dbReference type="EMBL" id="KAK2143439.1"/>
    </source>
</evidence>
<keyword evidence="2" id="KW-0812">Transmembrane</keyword>
<dbReference type="CDD" id="cd00037">
    <property type="entry name" value="CLECT"/>
    <property type="match status" value="1"/>
</dbReference>
<keyword evidence="2" id="KW-1133">Transmembrane helix</keyword>
<evidence type="ECO:0000313" key="4">
    <source>
        <dbReference type="Proteomes" id="UP001208570"/>
    </source>
</evidence>
<keyword evidence="2" id="KW-0472">Membrane</keyword>
<organism evidence="3 4">
    <name type="scientific">Paralvinella palmiformis</name>
    <dbReference type="NCBI Taxonomy" id="53620"/>
    <lineage>
        <taxon>Eukaryota</taxon>
        <taxon>Metazoa</taxon>
        <taxon>Spiralia</taxon>
        <taxon>Lophotrochozoa</taxon>
        <taxon>Annelida</taxon>
        <taxon>Polychaeta</taxon>
        <taxon>Sedentaria</taxon>
        <taxon>Canalipalpata</taxon>
        <taxon>Terebellida</taxon>
        <taxon>Terebelliformia</taxon>
        <taxon>Alvinellidae</taxon>
        <taxon>Paralvinella</taxon>
    </lineage>
</organism>
<evidence type="ECO:0008006" key="5">
    <source>
        <dbReference type="Google" id="ProtNLM"/>
    </source>
</evidence>
<gene>
    <name evidence="3" type="ORF">LSH36_840g02010</name>
</gene>
<evidence type="ECO:0000256" key="2">
    <source>
        <dbReference type="SAM" id="Phobius"/>
    </source>
</evidence>
<protein>
    <recommendedName>
        <fullName evidence="5">C-type lectin domain-containing protein</fullName>
    </recommendedName>
</protein>
<dbReference type="AlphaFoldDB" id="A0AAD9MUG3"/>
<feature type="transmembrane region" description="Helical" evidence="2">
    <location>
        <begin position="189"/>
        <end position="212"/>
    </location>
</feature>
<dbReference type="InterPro" id="IPR016187">
    <property type="entry name" value="CTDL_fold"/>
</dbReference>
<proteinExistence type="predicted"/>
<evidence type="ECO:0000256" key="1">
    <source>
        <dbReference type="SAM" id="MobiDB-lite"/>
    </source>
</evidence>
<dbReference type="Gene3D" id="3.10.100.10">
    <property type="entry name" value="Mannose-Binding Protein A, subunit A"/>
    <property type="match status" value="1"/>
</dbReference>
<comment type="caution">
    <text evidence="3">The sequence shown here is derived from an EMBL/GenBank/DDBJ whole genome shotgun (WGS) entry which is preliminary data.</text>
</comment>
<dbReference type="EMBL" id="JAODUP010000840">
    <property type="protein sequence ID" value="KAK2143439.1"/>
    <property type="molecule type" value="Genomic_DNA"/>
</dbReference>
<dbReference type="SUPFAM" id="SSF56436">
    <property type="entry name" value="C-type lectin-like"/>
    <property type="match status" value="1"/>
</dbReference>